<protein>
    <recommendedName>
        <fullName evidence="2">Lysozyme inhibitor LprI-like N-terminal domain-containing protein</fullName>
    </recommendedName>
</protein>
<feature type="chain" id="PRO_5012390616" description="Lysozyme inhibitor LprI-like N-terminal domain-containing protein" evidence="1">
    <location>
        <begin position="22"/>
        <end position="137"/>
    </location>
</feature>
<feature type="domain" description="Lysozyme inhibitor LprI-like N-terminal" evidence="2">
    <location>
        <begin position="53"/>
        <end position="132"/>
    </location>
</feature>
<gene>
    <name evidence="3" type="ORF">ACNJC6_00690</name>
</gene>
<name>A0A1R7Q9Z7_ACIJO</name>
<evidence type="ECO:0000313" key="3">
    <source>
        <dbReference type="EMBL" id="SJX21084.1"/>
    </source>
</evidence>
<accession>A0A1R7Q9Z7</accession>
<proteinExistence type="predicted"/>
<dbReference type="Gene3D" id="1.20.1270.180">
    <property type="match status" value="1"/>
</dbReference>
<dbReference type="EMBL" id="FUUY01000002">
    <property type="protein sequence ID" value="SJX21084.1"/>
    <property type="molecule type" value="Genomic_DNA"/>
</dbReference>
<organism evidence="3 4">
    <name type="scientific">Acinetobacter johnsonii</name>
    <dbReference type="NCBI Taxonomy" id="40214"/>
    <lineage>
        <taxon>Bacteria</taxon>
        <taxon>Pseudomonadati</taxon>
        <taxon>Pseudomonadota</taxon>
        <taxon>Gammaproteobacteria</taxon>
        <taxon>Moraxellales</taxon>
        <taxon>Moraxellaceae</taxon>
        <taxon>Acinetobacter</taxon>
    </lineage>
</organism>
<evidence type="ECO:0000256" key="1">
    <source>
        <dbReference type="SAM" id="SignalP"/>
    </source>
</evidence>
<keyword evidence="1" id="KW-0732">Signal</keyword>
<evidence type="ECO:0000259" key="2">
    <source>
        <dbReference type="Pfam" id="PF07007"/>
    </source>
</evidence>
<dbReference type="InterPro" id="IPR009739">
    <property type="entry name" value="LprI-like_N"/>
</dbReference>
<reference evidence="3 4" key="1">
    <citation type="submission" date="2017-02" db="EMBL/GenBank/DDBJ databases">
        <authorList>
            <person name="Peterson S.W."/>
        </authorList>
    </citation>
    <scope>NUCLEOTIDE SEQUENCE [LARGE SCALE GENOMIC DNA]</scope>
    <source>
        <strain evidence="3">C6</strain>
    </source>
</reference>
<dbReference type="Pfam" id="PF07007">
    <property type="entry name" value="LprI"/>
    <property type="match status" value="1"/>
</dbReference>
<sequence precursor="true">MPKFYLQILISLATFSGAVHAQEQEAELDVYNQCVEQTIQEQQLAGINNSVVQICADQAKQGYEKQIVALLDQIRVQSQQDKQPERYQAILKSQRLWKAYVEQECDNAGQYVGSPMYAFCPMQQYAERVVQLQQYVH</sequence>
<dbReference type="RefSeq" id="WP_087011283.1">
    <property type="nucleotide sequence ID" value="NZ_FUUY01000002.1"/>
</dbReference>
<feature type="signal peptide" evidence="1">
    <location>
        <begin position="1"/>
        <end position="21"/>
    </location>
</feature>
<evidence type="ECO:0000313" key="4">
    <source>
        <dbReference type="Proteomes" id="UP000196240"/>
    </source>
</evidence>
<dbReference type="AlphaFoldDB" id="A0A1R7Q9Z7"/>
<dbReference type="Proteomes" id="UP000196240">
    <property type="component" value="Unassembled WGS sequence"/>
</dbReference>